<feature type="binding site" evidence="11">
    <location>
        <position position="131"/>
    </location>
    <ligand>
        <name>Fe(2+)</name>
        <dbReference type="ChEBI" id="CHEBI:29033"/>
        <note>for iron-dependent acireductone dioxygenase activity</note>
    </ligand>
</feature>
<keyword evidence="2 11" id="KW-0963">Cytoplasm</keyword>
<keyword evidence="6 11" id="KW-0223">Dioxygenase</keyword>
<dbReference type="GO" id="GO:0016151">
    <property type="term" value="F:nickel cation binding"/>
    <property type="evidence" value="ECO:0007669"/>
    <property type="project" value="UniProtKB-UniRule"/>
</dbReference>
<dbReference type="Gene3D" id="2.60.120.10">
    <property type="entry name" value="Jelly Rolls"/>
    <property type="match status" value="1"/>
</dbReference>
<evidence type="ECO:0000313" key="13">
    <source>
        <dbReference type="Proteomes" id="UP000005666"/>
    </source>
</evidence>
<dbReference type="STRING" id="1071381.G8BWK2"/>
<keyword evidence="8 11" id="KW-0408">Iron</keyword>
<proteinExistence type="inferred from homology"/>
<keyword evidence="9 11" id="KW-0486">Methionine biosynthesis</keyword>
<dbReference type="GO" id="GO:0010308">
    <property type="term" value="F:acireductone dioxygenase (Ni2+-requiring) activity"/>
    <property type="evidence" value="ECO:0007669"/>
    <property type="project" value="UniProtKB-UniRule"/>
</dbReference>
<dbReference type="AlphaFoldDB" id="G8BWK2"/>
<dbReference type="PANTHER" id="PTHR23418:SF0">
    <property type="entry name" value="ACIREDUCTONE DIOXYGENASE"/>
    <property type="match status" value="1"/>
</dbReference>
<dbReference type="RefSeq" id="XP_003686887.1">
    <property type="nucleotide sequence ID" value="XM_003686839.1"/>
</dbReference>
<evidence type="ECO:0000256" key="8">
    <source>
        <dbReference type="ARBA" id="ARBA00023004"/>
    </source>
</evidence>
<evidence type="ECO:0000256" key="10">
    <source>
        <dbReference type="ARBA" id="ARBA00023242"/>
    </source>
</evidence>
<feature type="binding site" evidence="11">
    <location>
        <position position="91"/>
    </location>
    <ligand>
        <name>Fe(2+)</name>
        <dbReference type="ChEBI" id="CHEBI:29033"/>
        <note>for iron-dependent acireductone dioxygenase activity</note>
    </ligand>
</feature>
<keyword evidence="7 11" id="KW-0560">Oxidoreductase</keyword>
<feature type="binding site" evidence="11">
    <location>
        <position position="85"/>
    </location>
    <ligand>
        <name>Fe(2+)</name>
        <dbReference type="ChEBI" id="CHEBI:29033"/>
        <note>for iron-dependent acireductone dioxygenase activity</note>
    </ligand>
</feature>
<dbReference type="HAMAP" id="MF_03154">
    <property type="entry name" value="Salvage_MtnD_euk"/>
    <property type="match status" value="1"/>
</dbReference>
<dbReference type="GO" id="GO:0005506">
    <property type="term" value="F:iron ion binding"/>
    <property type="evidence" value="ECO:0007669"/>
    <property type="project" value="UniProtKB-UniRule"/>
</dbReference>
<dbReference type="SUPFAM" id="SSF51182">
    <property type="entry name" value="RmlC-like cupins"/>
    <property type="match status" value="1"/>
</dbReference>
<protein>
    <recommendedName>
        <fullName evidence="11">Acireductone dioxygenase</fullName>
    </recommendedName>
    <alternativeName>
        <fullName evidence="11">Acireductone dioxygenase (Fe(2+)-requiring)</fullName>
        <shortName evidence="11">ARD'</shortName>
        <shortName evidence="11">Fe-ARD</shortName>
        <ecNumber evidence="11">1.13.11.54</ecNumber>
    </alternativeName>
    <alternativeName>
        <fullName evidence="11">Acireductone dioxygenase (Ni(2+)-requiring)</fullName>
        <shortName evidence="11">ARD</shortName>
        <shortName evidence="11">Ni-ARD</shortName>
        <ecNumber evidence="11">1.13.11.53</ecNumber>
    </alternativeName>
</protein>
<keyword evidence="5 11" id="KW-0479">Metal-binding</keyword>
<accession>G8BWK2</accession>
<dbReference type="Proteomes" id="UP000005666">
    <property type="component" value="Chromosome 8"/>
</dbReference>
<organism evidence="12 13">
    <name type="scientific">Tetrapisispora phaffii (strain ATCC 24235 / CBS 4417 / NBRC 1672 / NRRL Y-8282 / UCD 70-5)</name>
    <name type="common">Yeast</name>
    <name type="synonym">Fabospora phaffii</name>
    <dbReference type="NCBI Taxonomy" id="1071381"/>
    <lineage>
        <taxon>Eukaryota</taxon>
        <taxon>Fungi</taxon>
        <taxon>Dikarya</taxon>
        <taxon>Ascomycota</taxon>
        <taxon>Saccharomycotina</taxon>
        <taxon>Saccharomycetes</taxon>
        <taxon>Saccharomycetales</taxon>
        <taxon>Saccharomycetaceae</taxon>
        <taxon>Tetrapisispora</taxon>
    </lineage>
</organism>
<evidence type="ECO:0000256" key="1">
    <source>
        <dbReference type="ARBA" id="ARBA00000428"/>
    </source>
</evidence>
<evidence type="ECO:0000256" key="3">
    <source>
        <dbReference type="ARBA" id="ARBA00022596"/>
    </source>
</evidence>
<keyword evidence="3 11" id="KW-0533">Nickel</keyword>
<keyword evidence="4 11" id="KW-0028">Amino-acid biosynthesis</keyword>
<feature type="binding site" evidence="11">
    <location>
        <position position="131"/>
    </location>
    <ligand>
        <name>Ni(2+)</name>
        <dbReference type="ChEBI" id="CHEBI:49786"/>
        <note>for nickel-dependent acireductone dioxygenase activity</note>
    </ligand>
</feature>
<dbReference type="InterPro" id="IPR014710">
    <property type="entry name" value="RmlC-like_jellyroll"/>
</dbReference>
<evidence type="ECO:0000256" key="11">
    <source>
        <dbReference type="HAMAP-Rule" id="MF_03154"/>
    </source>
</evidence>
<dbReference type="Pfam" id="PF03079">
    <property type="entry name" value="ARD"/>
    <property type="match status" value="1"/>
</dbReference>
<keyword evidence="10 11" id="KW-0539">Nucleus</keyword>
<comment type="cofactor">
    <cofactor evidence="11">
        <name>Fe(2+)</name>
        <dbReference type="ChEBI" id="CHEBI:29033"/>
    </cofactor>
    <cofactor evidence="11">
        <name>Ni(2+)</name>
        <dbReference type="ChEBI" id="CHEBI:49786"/>
    </cofactor>
    <text evidence="11">Binds either 1 Fe or Ni cation per monomer. Iron-binding promotes an acireductone dioxygenase reaction producing 2-keto-4-methylthiobutyrate, while nickel-binding promotes an acireductone dioxygenase reaction producing 3-(methylsulfanyl)propanoate.</text>
</comment>
<dbReference type="FunFam" id="2.60.120.10:FF:000099">
    <property type="entry name" value="1,2-dihydroxy-3-keto-5-methylthiopentene dioxygenase"/>
    <property type="match status" value="1"/>
</dbReference>
<dbReference type="GO" id="GO:0019509">
    <property type="term" value="P:L-methionine salvage from methylthioadenosine"/>
    <property type="evidence" value="ECO:0007669"/>
    <property type="project" value="UniProtKB-UniRule"/>
</dbReference>
<comment type="catalytic activity">
    <reaction evidence="1 11">
        <text>1,2-dihydroxy-5-(methylsulfanyl)pent-1-en-3-one + O2 = 4-methylsulfanyl-2-oxobutanoate + formate + 2 H(+)</text>
        <dbReference type="Rhea" id="RHEA:24504"/>
        <dbReference type="ChEBI" id="CHEBI:15378"/>
        <dbReference type="ChEBI" id="CHEBI:15379"/>
        <dbReference type="ChEBI" id="CHEBI:15740"/>
        <dbReference type="ChEBI" id="CHEBI:16723"/>
        <dbReference type="ChEBI" id="CHEBI:49252"/>
        <dbReference type="EC" id="1.13.11.54"/>
    </reaction>
</comment>
<dbReference type="HOGENOM" id="CLU_090154_1_1_1"/>
<dbReference type="eggNOG" id="KOG2107">
    <property type="taxonomic scope" value="Eukaryota"/>
</dbReference>
<comment type="similarity">
    <text evidence="11">Belongs to the acireductone dioxygenase (ARD) family.</text>
</comment>
<dbReference type="GO" id="GO:0010309">
    <property type="term" value="F:acireductone dioxygenase [iron(II)-requiring] activity"/>
    <property type="evidence" value="ECO:0007669"/>
    <property type="project" value="UniProtKB-UniRule"/>
</dbReference>
<comment type="function">
    <text evidence="11">Catalyzes 2 different reactions between oxygen and the acireductone 1,2-dihydroxy-3-keto-5-methylthiopentene (DHK-MTPene) depending upon the metal bound in the active site. Fe-containing acireductone dioxygenase (Fe-ARD) produces formate and 2-keto-4-methylthiobutyrate (KMTB), the alpha-ketoacid precursor of methionine in the methionine recycle pathway. Ni-containing acireductone dioxygenase (Ni-ARD) produces methylthiopropionate, carbon monoxide and formate, and does not lie on the methionine recycle pathway.</text>
</comment>
<dbReference type="InterPro" id="IPR004313">
    <property type="entry name" value="ARD"/>
</dbReference>
<sequence>MVQAYIHDDNNDIDFREAHNSGKSVSIEDLEKIGVFYKYCATVEDVDVIAKERNYKNRDVVNISKESFGNENNMMEKLNMFYSEHLHEDEEIRYCLDGSGYFDLRAQNDTDWIRCRVNKGDLLVVPAGIYHRFTLTTENYIKALRLFKDEPKWNAIKRPDGDSYQVREEYLSQTKA</sequence>
<dbReference type="EC" id="1.13.11.53" evidence="11"/>
<dbReference type="OrthoDB" id="1867259at2759"/>
<comment type="subcellular location">
    <subcellularLocation>
        <location evidence="11">Cytoplasm</location>
    </subcellularLocation>
    <subcellularLocation>
        <location evidence="11">Nucleus</location>
    </subcellularLocation>
</comment>
<dbReference type="UniPathway" id="UPA00904">
    <property type="reaction ID" value="UER00878"/>
</dbReference>
<comment type="catalytic activity">
    <reaction evidence="11">
        <text>1,2-dihydroxy-5-(methylsulfanyl)pent-1-en-3-one + O2 = 3-(methylsulfanyl)propanoate + CO + formate + 2 H(+)</text>
        <dbReference type="Rhea" id="RHEA:14161"/>
        <dbReference type="ChEBI" id="CHEBI:15378"/>
        <dbReference type="ChEBI" id="CHEBI:15379"/>
        <dbReference type="ChEBI" id="CHEBI:15740"/>
        <dbReference type="ChEBI" id="CHEBI:17245"/>
        <dbReference type="ChEBI" id="CHEBI:49016"/>
        <dbReference type="ChEBI" id="CHEBI:49252"/>
        <dbReference type="EC" id="1.13.11.53"/>
    </reaction>
</comment>
<name>G8BWK2_TETPH</name>
<evidence type="ECO:0000256" key="2">
    <source>
        <dbReference type="ARBA" id="ARBA00022490"/>
    </source>
</evidence>
<evidence type="ECO:0000256" key="7">
    <source>
        <dbReference type="ARBA" id="ARBA00023002"/>
    </source>
</evidence>
<dbReference type="PANTHER" id="PTHR23418">
    <property type="entry name" value="ACIREDUCTONE DIOXYGENASE"/>
    <property type="match status" value="1"/>
</dbReference>
<dbReference type="GeneID" id="11533708"/>
<dbReference type="GO" id="GO:0005737">
    <property type="term" value="C:cytoplasm"/>
    <property type="evidence" value="ECO:0007669"/>
    <property type="project" value="UniProtKB-SubCell"/>
</dbReference>
<dbReference type="InterPro" id="IPR027496">
    <property type="entry name" value="ARD_euk"/>
</dbReference>
<evidence type="ECO:0000256" key="6">
    <source>
        <dbReference type="ARBA" id="ARBA00022964"/>
    </source>
</evidence>
<dbReference type="CDD" id="cd02232">
    <property type="entry name" value="cupin_ARD"/>
    <property type="match status" value="1"/>
</dbReference>
<dbReference type="KEGG" id="tpf:TPHA_0H02500"/>
<comment type="pathway">
    <text evidence="11">Amino-acid biosynthesis; L-methionine biosynthesis via salvage pathway; L-methionine from S-methyl-5-thio-alpha-D-ribose 1-phosphate: step 5/6.</text>
</comment>
<feature type="binding site" evidence="11">
    <location>
        <position position="87"/>
    </location>
    <ligand>
        <name>Ni(2+)</name>
        <dbReference type="ChEBI" id="CHEBI:49786"/>
        <note>for nickel-dependent acireductone dioxygenase activity</note>
    </ligand>
</feature>
<dbReference type="GO" id="GO:0005634">
    <property type="term" value="C:nucleus"/>
    <property type="evidence" value="ECO:0007669"/>
    <property type="project" value="UniProtKB-SubCell"/>
</dbReference>
<feature type="binding site" evidence="11">
    <location>
        <position position="91"/>
    </location>
    <ligand>
        <name>Ni(2+)</name>
        <dbReference type="ChEBI" id="CHEBI:49786"/>
        <note>for nickel-dependent acireductone dioxygenase activity</note>
    </ligand>
</feature>
<evidence type="ECO:0000256" key="5">
    <source>
        <dbReference type="ARBA" id="ARBA00022723"/>
    </source>
</evidence>
<dbReference type="InterPro" id="IPR011051">
    <property type="entry name" value="RmlC_Cupin_sf"/>
</dbReference>
<dbReference type="EC" id="1.13.11.54" evidence="11"/>
<evidence type="ECO:0000256" key="4">
    <source>
        <dbReference type="ARBA" id="ARBA00022605"/>
    </source>
</evidence>
<feature type="binding site" evidence="11">
    <location>
        <position position="85"/>
    </location>
    <ligand>
        <name>Ni(2+)</name>
        <dbReference type="ChEBI" id="CHEBI:49786"/>
        <note>for nickel-dependent acireductone dioxygenase activity</note>
    </ligand>
</feature>
<keyword evidence="13" id="KW-1185">Reference proteome</keyword>
<feature type="binding site" evidence="11">
    <location>
        <position position="87"/>
    </location>
    <ligand>
        <name>Fe(2+)</name>
        <dbReference type="ChEBI" id="CHEBI:29033"/>
        <note>for iron-dependent acireductone dioxygenase activity</note>
    </ligand>
</feature>
<gene>
    <name evidence="12" type="primary">TPHA0H02500</name>
    <name evidence="11" type="synonym">ADI1</name>
    <name evidence="12" type="ordered locus">TPHA_0H02500</name>
</gene>
<dbReference type="OMA" id="NNYIKLM"/>
<evidence type="ECO:0000313" key="12">
    <source>
        <dbReference type="EMBL" id="CCE64453.1"/>
    </source>
</evidence>
<reference evidence="12 13" key="1">
    <citation type="journal article" date="2011" name="Proc. Natl. Acad. Sci. U.S.A.">
        <title>Evolutionary erosion of yeast sex chromosomes by mating-type switching accidents.</title>
        <authorList>
            <person name="Gordon J.L."/>
            <person name="Armisen D."/>
            <person name="Proux-Wera E."/>
            <person name="Oheigeartaigh S.S."/>
            <person name="Byrne K.P."/>
            <person name="Wolfe K.H."/>
        </authorList>
    </citation>
    <scope>NUCLEOTIDE SEQUENCE [LARGE SCALE GENOMIC DNA]</scope>
    <source>
        <strain evidence="13">ATCC 24235 / CBS 4417 / NBRC 1672 / NRRL Y-8282 / UCD 70-5</strain>
    </source>
</reference>
<dbReference type="EMBL" id="HE612863">
    <property type="protein sequence ID" value="CCE64453.1"/>
    <property type="molecule type" value="Genomic_DNA"/>
</dbReference>
<evidence type="ECO:0000256" key="9">
    <source>
        <dbReference type="ARBA" id="ARBA00023167"/>
    </source>
</evidence>